<dbReference type="CDD" id="cd12952">
    <property type="entry name" value="MMP_ACEL2062"/>
    <property type="match status" value="1"/>
</dbReference>
<protein>
    <submittedName>
        <fullName evidence="1">Zn-dependent protease with MMP-like domain</fullName>
    </submittedName>
</protein>
<dbReference type="EMBL" id="RBWX01000008">
    <property type="protein sequence ID" value="RKS89251.1"/>
    <property type="molecule type" value="Genomic_DNA"/>
</dbReference>
<comment type="caution">
    <text evidence="1">The sequence shown here is derived from an EMBL/GenBank/DDBJ whole genome shotgun (WGS) entry which is preliminary data.</text>
</comment>
<dbReference type="Pfam" id="PF06262">
    <property type="entry name" value="Zincin_1"/>
    <property type="match status" value="1"/>
</dbReference>
<dbReference type="SUPFAM" id="SSF55486">
    <property type="entry name" value="Metalloproteases ('zincins'), catalytic domain"/>
    <property type="match status" value="1"/>
</dbReference>
<gene>
    <name evidence="1" type="ORF">DFR51_2467</name>
</gene>
<dbReference type="Proteomes" id="UP000276029">
    <property type="component" value="Unassembled WGS sequence"/>
</dbReference>
<dbReference type="Gene3D" id="3.30.2010.20">
    <property type="match status" value="1"/>
</dbReference>
<proteinExistence type="predicted"/>
<sequence>MSWSMTVRQTLAPSLDDIEALARAAISRLPELFQAHLGAVVLRIEDFPDQDVCRDMNLESEFDLLGLYQGHAVGRSVDVSGALPDTVYLYRRPILDLWAEGEESLEHIVTHVLVHEVGHHFGLSDDDMHRIEDSAL</sequence>
<reference evidence="1 2" key="1">
    <citation type="submission" date="2018-10" db="EMBL/GenBank/DDBJ databases">
        <title>Genomic Encyclopedia of Type Strains, Phase IV (KMG-IV): sequencing the most valuable type-strain genomes for metagenomic binning, comparative biology and taxonomic classification.</title>
        <authorList>
            <person name="Goeker M."/>
        </authorList>
    </citation>
    <scope>NUCLEOTIDE SEQUENCE [LARGE SCALE GENOMIC DNA]</scope>
    <source>
        <strain evidence="1 2">DSM 19791</strain>
    </source>
</reference>
<evidence type="ECO:0000313" key="1">
    <source>
        <dbReference type="EMBL" id="RKS89251.1"/>
    </source>
</evidence>
<accession>A0ABX9SZI1</accession>
<name>A0ABX9SZI1_SPHMI</name>
<dbReference type="InterPro" id="IPR010428">
    <property type="entry name" value="Zincin_1"/>
</dbReference>
<evidence type="ECO:0000313" key="2">
    <source>
        <dbReference type="Proteomes" id="UP000276029"/>
    </source>
</evidence>
<keyword evidence="2" id="KW-1185">Reference proteome</keyword>
<dbReference type="InterPro" id="IPR038555">
    <property type="entry name" value="Zincin_1_sf"/>
</dbReference>
<organism evidence="1 2">
    <name type="scientific">Sphingosinicella microcystinivorans</name>
    <dbReference type="NCBI Taxonomy" id="335406"/>
    <lineage>
        <taxon>Bacteria</taxon>
        <taxon>Pseudomonadati</taxon>
        <taxon>Pseudomonadota</taxon>
        <taxon>Alphaproteobacteria</taxon>
        <taxon>Sphingomonadales</taxon>
        <taxon>Sphingosinicellaceae</taxon>
        <taxon>Sphingosinicella</taxon>
    </lineage>
</organism>